<gene>
    <name evidence="2" type="ORF">SAMN05216333_11239</name>
</gene>
<sequence>MNTNNPEEPTSKTVNLEEPRFSSSDILMLVAVALIVAFLLIAGGYYWYTNPDWINSLINNP</sequence>
<evidence type="ECO:0000313" key="2">
    <source>
        <dbReference type="EMBL" id="SEO55419.1"/>
    </source>
</evidence>
<keyword evidence="1" id="KW-1133">Transmembrane helix</keyword>
<keyword evidence="1" id="KW-0812">Transmembrane</keyword>
<dbReference type="STRING" id="42354.SAMN05216333_11239"/>
<feature type="transmembrane region" description="Helical" evidence="1">
    <location>
        <begin position="26"/>
        <end position="48"/>
    </location>
</feature>
<keyword evidence="1" id="KW-0472">Membrane</keyword>
<reference evidence="3" key="1">
    <citation type="submission" date="2016-10" db="EMBL/GenBank/DDBJ databases">
        <authorList>
            <person name="Varghese N."/>
            <person name="Submissions S."/>
        </authorList>
    </citation>
    <scope>NUCLEOTIDE SEQUENCE [LARGE SCALE GENOMIC DNA]</scope>
    <source>
        <strain evidence="3">Nm76</strain>
    </source>
</reference>
<dbReference type="RefSeq" id="WP_090318981.1">
    <property type="nucleotide sequence ID" value="NZ_FNOE01000012.1"/>
</dbReference>
<evidence type="ECO:0000256" key="1">
    <source>
        <dbReference type="SAM" id="Phobius"/>
    </source>
</evidence>
<name>A0A1H8QMG9_9PROT</name>
<proteinExistence type="predicted"/>
<dbReference type="Proteomes" id="UP000198814">
    <property type="component" value="Unassembled WGS sequence"/>
</dbReference>
<organism evidence="2 3">
    <name type="scientific">Nitrosomonas oligotropha</name>
    <dbReference type="NCBI Taxonomy" id="42354"/>
    <lineage>
        <taxon>Bacteria</taxon>
        <taxon>Pseudomonadati</taxon>
        <taxon>Pseudomonadota</taxon>
        <taxon>Betaproteobacteria</taxon>
        <taxon>Nitrosomonadales</taxon>
        <taxon>Nitrosomonadaceae</taxon>
        <taxon>Nitrosomonas</taxon>
    </lineage>
</organism>
<evidence type="ECO:0000313" key="3">
    <source>
        <dbReference type="Proteomes" id="UP000198814"/>
    </source>
</evidence>
<dbReference type="AlphaFoldDB" id="A0A1H8QMG9"/>
<protein>
    <submittedName>
        <fullName evidence="2">Uncharacterized protein</fullName>
    </submittedName>
</protein>
<dbReference type="EMBL" id="FODO01000012">
    <property type="protein sequence ID" value="SEO55419.1"/>
    <property type="molecule type" value="Genomic_DNA"/>
</dbReference>
<keyword evidence="3" id="KW-1185">Reference proteome</keyword>
<accession>A0A1H8QMG9</accession>